<dbReference type="EMBL" id="PRDG01000004">
    <property type="protein sequence ID" value="MBP2623789.1"/>
    <property type="molecule type" value="Genomic_DNA"/>
</dbReference>
<protein>
    <recommendedName>
        <fullName evidence="5">Thiamine diphosphokinase</fullName>
        <ecNumber evidence="5">2.7.6.2</ecNumber>
    </recommendedName>
</protein>
<evidence type="ECO:0000259" key="6">
    <source>
        <dbReference type="SMART" id="SM00983"/>
    </source>
</evidence>
<feature type="domain" description="Thiamin pyrophosphokinase thiamin-binding" evidence="6">
    <location>
        <begin position="140"/>
        <end position="203"/>
    </location>
</feature>
<dbReference type="PANTHER" id="PTHR41299:SF1">
    <property type="entry name" value="THIAMINE PYROPHOSPHOKINASE"/>
    <property type="match status" value="1"/>
</dbReference>
<sequence>MPKVLVLAGGPLDQDLPRDWDLYLGVDAGALTLLKEGLPLDYALGDFDSVSLEERAWIEEEANVLVTAQAEKNDTDLELALLTLFKDLPQAQVRIYGALGGRLDHSLANVFLPSDQRLAPFMEQISLVDKQNYLTYLAAGRHEIKPRAGWTYLAFLPVQDQVLRIEGAKYPLTSQNYFFKKVYASNEFIGKPIGLSFSEGYVVLIFSKD</sequence>
<evidence type="ECO:0000313" key="7">
    <source>
        <dbReference type="EMBL" id="MBP2623789.1"/>
    </source>
</evidence>
<evidence type="ECO:0000256" key="4">
    <source>
        <dbReference type="ARBA" id="ARBA00022840"/>
    </source>
</evidence>
<evidence type="ECO:0000256" key="3">
    <source>
        <dbReference type="ARBA" id="ARBA00022777"/>
    </source>
</evidence>
<reference evidence="7 8" key="1">
    <citation type="submission" date="2018-02" db="EMBL/GenBank/DDBJ databases">
        <title>Draft genome sequence of Streptococcus oricebi CCUG 70868T type strain.</title>
        <authorList>
            <person name="Mendez V."/>
            <person name="Salva-Serra F."/>
            <person name="Jaen-Luchoro D."/>
            <person name="Gonzales-Siles L."/>
            <person name="Karlsson R."/>
            <person name="Engstrom-Jakobsson H."/>
            <person name="Busquets A."/>
            <person name="Gomila M."/>
            <person name="Pineiro-Iglesias B."/>
            <person name="Bennasar-Figueras A."/>
            <person name="Seeger M."/>
            <person name="Moore E."/>
        </authorList>
    </citation>
    <scope>NUCLEOTIDE SEQUENCE [LARGE SCALE GENOMIC DNA]</scope>
    <source>
        <strain evidence="7 8">CCUG 70868</strain>
    </source>
</reference>
<keyword evidence="3" id="KW-0418">Kinase</keyword>
<dbReference type="SUPFAM" id="SSF63999">
    <property type="entry name" value="Thiamin pyrophosphokinase, catalytic domain"/>
    <property type="match status" value="1"/>
</dbReference>
<dbReference type="EC" id="2.7.6.2" evidence="5"/>
<keyword evidence="4" id="KW-0067">ATP-binding</keyword>
<dbReference type="SMART" id="SM00983">
    <property type="entry name" value="TPK_B1_binding"/>
    <property type="match status" value="1"/>
</dbReference>
<dbReference type="Pfam" id="PF04265">
    <property type="entry name" value="TPK_B1_binding"/>
    <property type="match status" value="1"/>
</dbReference>
<dbReference type="InterPro" id="IPR053149">
    <property type="entry name" value="TPK"/>
</dbReference>
<dbReference type="Proteomes" id="UP001519296">
    <property type="component" value="Unassembled WGS sequence"/>
</dbReference>
<dbReference type="CDD" id="cd07995">
    <property type="entry name" value="TPK"/>
    <property type="match status" value="1"/>
</dbReference>
<dbReference type="Pfam" id="PF04263">
    <property type="entry name" value="TPK_catalytic"/>
    <property type="match status" value="1"/>
</dbReference>
<accession>A0ABS5B4Q2</accession>
<dbReference type="NCBIfam" id="TIGR01378">
    <property type="entry name" value="thi_PPkinase"/>
    <property type="match status" value="1"/>
</dbReference>
<keyword evidence="1" id="KW-0808">Transferase</keyword>
<organism evidence="7 8">
    <name type="scientific">Streptococcus oricebi</name>
    <dbReference type="NCBI Taxonomy" id="1547447"/>
    <lineage>
        <taxon>Bacteria</taxon>
        <taxon>Bacillati</taxon>
        <taxon>Bacillota</taxon>
        <taxon>Bacilli</taxon>
        <taxon>Lactobacillales</taxon>
        <taxon>Streptococcaceae</taxon>
        <taxon>Streptococcus</taxon>
    </lineage>
</organism>
<keyword evidence="8" id="KW-1185">Reference proteome</keyword>
<dbReference type="Gene3D" id="3.40.50.10240">
    <property type="entry name" value="Thiamin pyrophosphokinase, catalytic domain"/>
    <property type="match status" value="1"/>
</dbReference>
<dbReference type="InterPro" id="IPR007373">
    <property type="entry name" value="Thiamin_PyroPKinase_B1-bd"/>
</dbReference>
<gene>
    <name evidence="7" type="ORF">C4K46_07525</name>
</gene>
<dbReference type="InterPro" id="IPR006282">
    <property type="entry name" value="Thi_PPkinase"/>
</dbReference>
<dbReference type="InterPro" id="IPR036759">
    <property type="entry name" value="TPK_catalytic_sf"/>
</dbReference>
<dbReference type="InterPro" id="IPR007371">
    <property type="entry name" value="TPK_catalytic"/>
</dbReference>
<dbReference type="RefSeq" id="WP_209628287.1">
    <property type="nucleotide sequence ID" value="NZ_PRDG01000004.1"/>
</dbReference>
<name>A0ABS5B4Q2_9STRE</name>
<evidence type="ECO:0000256" key="2">
    <source>
        <dbReference type="ARBA" id="ARBA00022741"/>
    </source>
</evidence>
<dbReference type="PANTHER" id="PTHR41299">
    <property type="entry name" value="THIAMINE PYROPHOSPHOKINASE"/>
    <property type="match status" value="1"/>
</dbReference>
<keyword evidence="2" id="KW-0547">Nucleotide-binding</keyword>
<evidence type="ECO:0000313" key="8">
    <source>
        <dbReference type="Proteomes" id="UP001519296"/>
    </source>
</evidence>
<evidence type="ECO:0000256" key="1">
    <source>
        <dbReference type="ARBA" id="ARBA00022679"/>
    </source>
</evidence>
<proteinExistence type="predicted"/>
<evidence type="ECO:0000256" key="5">
    <source>
        <dbReference type="NCBIfam" id="TIGR01378"/>
    </source>
</evidence>
<comment type="caution">
    <text evidence="7">The sequence shown here is derived from an EMBL/GenBank/DDBJ whole genome shotgun (WGS) entry which is preliminary data.</text>
</comment>